<dbReference type="Pfam" id="PF13560">
    <property type="entry name" value="HTH_31"/>
    <property type="match status" value="1"/>
</dbReference>
<sequence>MTALPTVRRRMLGAELRSLREELGLTVNEMAARLNWPQSKVSRVETGRSGIRRQEVEATLDAYGVSDMDKRQHLADLARDSRQRMWWTPYSDVITARYAEYIAFEAEACTMLTFQSVLVPGLLQTAAYTHAITKALQPEAGPEELDALVNVRLARQNATLRRSEPLALWAIIDEAALRRLIGGRDVMTEQLRHLQQASELSHITLQVLPNSAGAHAGLLGPFVILRFPTEGSLDVVHTESQVSNIHLVRDSELTAYGRTFDRLRSQALAPTASRDLIAAIMRDLE</sequence>
<evidence type="ECO:0000313" key="3">
    <source>
        <dbReference type="Proteomes" id="UP000638313"/>
    </source>
</evidence>
<feature type="domain" description="HTH cro/C1-type" evidence="1">
    <location>
        <begin position="16"/>
        <end position="71"/>
    </location>
</feature>
<dbReference type="InterPro" id="IPR001387">
    <property type="entry name" value="Cro/C1-type_HTH"/>
</dbReference>
<keyword evidence="3" id="KW-1185">Reference proteome</keyword>
<reference evidence="2" key="1">
    <citation type="journal article" date="2014" name="Int. J. Syst. Evol. Microbiol.">
        <title>Complete genome sequence of Corynebacterium casei LMG S-19264T (=DSM 44701T), isolated from a smear-ripened cheese.</title>
        <authorList>
            <consortium name="US DOE Joint Genome Institute (JGI-PGF)"/>
            <person name="Walter F."/>
            <person name="Albersmeier A."/>
            <person name="Kalinowski J."/>
            <person name="Ruckert C."/>
        </authorList>
    </citation>
    <scope>NUCLEOTIDE SEQUENCE</scope>
    <source>
        <strain evidence="2">JCM 4059</strain>
    </source>
</reference>
<protein>
    <submittedName>
        <fullName evidence="2">Transcriptional regulator</fullName>
    </submittedName>
</protein>
<proteinExistence type="predicted"/>
<dbReference type="InterPro" id="IPR010982">
    <property type="entry name" value="Lambda_DNA-bd_dom_sf"/>
</dbReference>
<dbReference type="CDD" id="cd00093">
    <property type="entry name" value="HTH_XRE"/>
    <property type="match status" value="1"/>
</dbReference>
<evidence type="ECO:0000259" key="1">
    <source>
        <dbReference type="PROSITE" id="PS50943"/>
    </source>
</evidence>
<name>A0A919EEY4_9ACTN</name>
<organism evidence="2 3">
    <name type="scientific">Streptomyces mashuensis</name>
    <dbReference type="NCBI Taxonomy" id="33904"/>
    <lineage>
        <taxon>Bacteria</taxon>
        <taxon>Bacillati</taxon>
        <taxon>Actinomycetota</taxon>
        <taxon>Actinomycetes</taxon>
        <taxon>Kitasatosporales</taxon>
        <taxon>Streptomycetaceae</taxon>
        <taxon>Streptomyces</taxon>
    </lineage>
</organism>
<evidence type="ECO:0000313" key="2">
    <source>
        <dbReference type="EMBL" id="GHF60433.1"/>
    </source>
</evidence>
<comment type="caution">
    <text evidence="2">The sequence shown here is derived from an EMBL/GenBank/DDBJ whole genome shotgun (WGS) entry which is preliminary data.</text>
</comment>
<dbReference type="PROSITE" id="PS50943">
    <property type="entry name" value="HTH_CROC1"/>
    <property type="match status" value="1"/>
</dbReference>
<dbReference type="InterPro" id="IPR043917">
    <property type="entry name" value="DUF5753"/>
</dbReference>
<dbReference type="GO" id="GO:0003677">
    <property type="term" value="F:DNA binding"/>
    <property type="evidence" value="ECO:0007669"/>
    <property type="project" value="InterPro"/>
</dbReference>
<dbReference type="EMBL" id="BNBD01000011">
    <property type="protein sequence ID" value="GHF60433.1"/>
    <property type="molecule type" value="Genomic_DNA"/>
</dbReference>
<accession>A0A919EEY4</accession>
<dbReference type="SMART" id="SM00530">
    <property type="entry name" value="HTH_XRE"/>
    <property type="match status" value="1"/>
</dbReference>
<dbReference type="Pfam" id="PF19054">
    <property type="entry name" value="DUF5753"/>
    <property type="match status" value="1"/>
</dbReference>
<reference evidence="2" key="2">
    <citation type="submission" date="2020-09" db="EMBL/GenBank/DDBJ databases">
        <authorList>
            <person name="Sun Q."/>
            <person name="Ohkuma M."/>
        </authorList>
    </citation>
    <scope>NUCLEOTIDE SEQUENCE</scope>
    <source>
        <strain evidence="2">JCM 4059</strain>
    </source>
</reference>
<dbReference type="AlphaFoldDB" id="A0A919EEY4"/>
<dbReference type="SUPFAM" id="SSF47413">
    <property type="entry name" value="lambda repressor-like DNA-binding domains"/>
    <property type="match status" value="1"/>
</dbReference>
<dbReference type="Proteomes" id="UP000638313">
    <property type="component" value="Unassembled WGS sequence"/>
</dbReference>
<dbReference type="RefSeq" id="WP_190131705.1">
    <property type="nucleotide sequence ID" value="NZ_BNBD01000011.1"/>
</dbReference>
<dbReference type="Gene3D" id="1.10.260.40">
    <property type="entry name" value="lambda repressor-like DNA-binding domains"/>
    <property type="match status" value="1"/>
</dbReference>
<gene>
    <name evidence="2" type="ORF">GCM10010218_47330</name>
</gene>